<name>A0A7E4VHS9_PANRE</name>
<proteinExistence type="predicted"/>
<dbReference type="InterPro" id="IPR016186">
    <property type="entry name" value="C-type_lectin-like/link_sf"/>
</dbReference>
<dbReference type="Proteomes" id="UP000492821">
    <property type="component" value="Unassembled WGS sequence"/>
</dbReference>
<dbReference type="CDD" id="cd00037">
    <property type="entry name" value="CLECT"/>
    <property type="match status" value="1"/>
</dbReference>
<evidence type="ECO:0000313" key="4">
    <source>
        <dbReference type="Proteomes" id="UP000492821"/>
    </source>
</evidence>
<dbReference type="WBParaSite" id="Pan_g21082.t2">
    <property type="protein sequence ID" value="Pan_g21082.t2"/>
    <property type="gene ID" value="Pan_g21082"/>
</dbReference>
<dbReference type="Pfam" id="PF00092">
    <property type="entry name" value="VWA"/>
    <property type="match status" value="2"/>
</dbReference>
<reference evidence="4" key="1">
    <citation type="journal article" date="2013" name="Genetics">
        <title>The draft genome and transcriptome of Panagrellus redivivus are shaped by the harsh demands of a free-living lifestyle.</title>
        <authorList>
            <person name="Srinivasan J."/>
            <person name="Dillman A.R."/>
            <person name="Macchietto M.G."/>
            <person name="Heikkinen L."/>
            <person name="Lakso M."/>
            <person name="Fracchia K.M."/>
            <person name="Antoshechkin I."/>
            <person name="Mortazavi A."/>
            <person name="Wong G."/>
            <person name="Sternberg P.W."/>
        </authorList>
    </citation>
    <scope>NUCLEOTIDE SEQUENCE [LARGE SCALE GENOMIC DNA]</scope>
    <source>
        <strain evidence="4">MT8872</strain>
    </source>
</reference>
<reference evidence="5" key="2">
    <citation type="submission" date="2020-10" db="UniProtKB">
        <authorList>
            <consortium name="WormBaseParasite"/>
        </authorList>
    </citation>
    <scope>IDENTIFICATION</scope>
</reference>
<dbReference type="PANTHER" id="PTHR31024">
    <property type="entry name" value="C-TYPE LECTIN"/>
    <property type="match status" value="1"/>
</dbReference>
<keyword evidence="2" id="KW-0732">Signal</keyword>
<feature type="domain" description="VWFA" evidence="3">
    <location>
        <begin position="37"/>
        <end position="214"/>
    </location>
</feature>
<evidence type="ECO:0000256" key="1">
    <source>
        <dbReference type="SAM" id="MobiDB-lite"/>
    </source>
</evidence>
<dbReference type="InterPro" id="IPR016187">
    <property type="entry name" value="CTDL_fold"/>
</dbReference>
<dbReference type="PANTHER" id="PTHR31024:SF3">
    <property type="entry name" value="C-TYPE LECTIN-RELATED"/>
    <property type="match status" value="1"/>
</dbReference>
<dbReference type="Gene3D" id="3.10.100.10">
    <property type="entry name" value="Mannose-Binding Protein A, subunit A"/>
    <property type="match status" value="1"/>
</dbReference>
<feature type="compositionally biased region" description="Low complexity" evidence="1">
    <location>
        <begin position="265"/>
        <end position="280"/>
    </location>
</feature>
<dbReference type="AlphaFoldDB" id="A0A7E4VHS9"/>
<feature type="region of interest" description="Disordered" evidence="1">
    <location>
        <begin position="226"/>
        <end position="291"/>
    </location>
</feature>
<protein>
    <submittedName>
        <fullName evidence="5">VWFA domain-containing protein</fullName>
    </submittedName>
</protein>
<feature type="chain" id="PRO_5028850134" evidence="2">
    <location>
        <begin position="19"/>
        <end position="650"/>
    </location>
</feature>
<evidence type="ECO:0000256" key="2">
    <source>
        <dbReference type="SAM" id="SignalP"/>
    </source>
</evidence>
<feature type="signal peptide" evidence="2">
    <location>
        <begin position="1"/>
        <end position="18"/>
    </location>
</feature>
<dbReference type="SMART" id="SM00327">
    <property type="entry name" value="VWA"/>
    <property type="match status" value="2"/>
</dbReference>
<accession>A0A7E4VHS9</accession>
<organism evidence="4 5">
    <name type="scientific">Panagrellus redivivus</name>
    <name type="common">Microworm</name>
    <dbReference type="NCBI Taxonomy" id="6233"/>
    <lineage>
        <taxon>Eukaryota</taxon>
        <taxon>Metazoa</taxon>
        <taxon>Ecdysozoa</taxon>
        <taxon>Nematoda</taxon>
        <taxon>Chromadorea</taxon>
        <taxon>Rhabditida</taxon>
        <taxon>Tylenchina</taxon>
        <taxon>Panagrolaimomorpha</taxon>
        <taxon>Panagrolaimoidea</taxon>
        <taxon>Panagrolaimidae</taxon>
        <taxon>Panagrellus</taxon>
    </lineage>
</organism>
<dbReference type="PROSITE" id="PS50234">
    <property type="entry name" value="VWFA"/>
    <property type="match status" value="2"/>
</dbReference>
<dbReference type="SUPFAM" id="SSF53300">
    <property type="entry name" value="vWA-like"/>
    <property type="match status" value="2"/>
</dbReference>
<dbReference type="Gene3D" id="3.40.50.410">
    <property type="entry name" value="von Willebrand factor, type A domain"/>
    <property type="match status" value="2"/>
</dbReference>
<evidence type="ECO:0000313" key="5">
    <source>
        <dbReference type="WBParaSite" id="Pan_g21082.t2"/>
    </source>
</evidence>
<evidence type="ECO:0000259" key="3">
    <source>
        <dbReference type="PROSITE" id="PS50234"/>
    </source>
</evidence>
<feature type="domain" description="VWFA" evidence="3">
    <location>
        <begin position="309"/>
        <end position="490"/>
    </location>
</feature>
<feature type="compositionally biased region" description="Polar residues" evidence="1">
    <location>
        <begin position="244"/>
        <end position="264"/>
    </location>
</feature>
<dbReference type="SUPFAM" id="SSF56436">
    <property type="entry name" value="C-type lectin-like"/>
    <property type="match status" value="1"/>
</dbReference>
<dbReference type="InterPro" id="IPR036465">
    <property type="entry name" value="vWFA_dom_sf"/>
</dbReference>
<keyword evidence="4" id="KW-1185">Reference proteome</keyword>
<sequence>MRIRLLIAAVLTATATVAQNISCDVQPTGFYSECKVDLSIVLDASIAMVNQNNVNALIQSIQNLLAEYVYGEVEVDLLIFGYSGGCNYCTYHNNYHRLCLDLKIFEDLTNSEGLYNSSLTDILNFYITVDDTWKQDPRNYQNVLILLTAIDDEKQVADALPIAAKLRNEYNVQIITVTVGKSTSEYLPQLATESFVSPSFDLEWDLISEIANTSCINSGVTYPPPDIPTLPTEPLPGSTVGPYLTNSPSPYSTGVFTTTTVRSSTEPPWTDPPGTTTTYYPPSPTPSSPYVNDGDGPLCAANHKQAWLDLVFVIEHSSVTFAQWNAISSSIMSTISQLTLSNTPASGHTSRVAVITYDLAGTKLQFEFTAEQTTRNVLIALNKAKPLPYLGEKADIAGGLKAAGDYLTANPSFRVPGVVLYAATYDDSNTNEPITASDGLKADLIKIATVSFDAANGVSYLKISKLASPGLDSTMHSSISELLWAVSQRLFCFKKNISEKVTSVNCRCAHGWNQLTVANISYADCFFYQDASAFQAFTLCENTDTDILALANTPARVDFIGQLVSKQKPTNVISVGLSREDNYSAWTWEHVYPYYGYPAFAQYLSDTDVYGYLSKSSSNTWQLLADDGMTTGRFYVCQRRSGDTDNIVDL</sequence>
<dbReference type="InterPro" id="IPR002035">
    <property type="entry name" value="VWF_A"/>
</dbReference>